<accession>A0A445MSM7</accession>
<reference evidence="1" key="1">
    <citation type="submission" date="2018-01" db="EMBL/GenBank/DDBJ databases">
        <authorList>
            <person name="Regsiter A."/>
            <person name="William W."/>
        </authorList>
    </citation>
    <scope>NUCLEOTIDE SEQUENCE</scope>
    <source>
        <strain evidence="1">TRIP AH-1</strain>
    </source>
</reference>
<evidence type="ECO:0000313" key="1">
    <source>
        <dbReference type="EMBL" id="SPD72466.1"/>
    </source>
</evidence>
<dbReference type="AlphaFoldDB" id="A0A445MSM7"/>
<sequence length="150" mass="17029">MTNLSQLVRMNIVKCPVFILTLFFICSGCAQSHWRYPGSPGFDRGVRQKAEQKEEDYNIGVWVVSAFQKYISSVDSDRCPSLPSCSSYSISAFKEHGLLVGWLMTADRLIHEADEASVSPSVYYGGRFLVLDPVENNDFWWYDRGKAVDK</sequence>
<evidence type="ECO:0008006" key="2">
    <source>
        <dbReference type="Google" id="ProtNLM"/>
    </source>
</evidence>
<dbReference type="NCBIfam" id="TIGR00278">
    <property type="entry name" value="membrane protein insertion efficiency factor YidD"/>
    <property type="match status" value="1"/>
</dbReference>
<dbReference type="InterPro" id="IPR002696">
    <property type="entry name" value="Membr_insert_effic_factor_YidD"/>
</dbReference>
<protein>
    <recommendedName>
        <fullName evidence="2">Membrane protein insertion efficiency factor</fullName>
    </recommendedName>
</protein>
<dbReference type="EMBL" id="OJIN01000044">
    <property type="protein sequence ID" value="SPD72466.1"/>
    <property type="molecule type" value="Genomic_DNA"/>
</dbReference>
<organism evidence="1">
    <name type="scientific">uncultured Desulfobacterium sp</name>
    <dbReference type="NCBI Taxonomy" id="201089"/>
    <lineage>
        <taxon>Bacteria</taxon>
        <taxon>Pseudomonadati</taxon>
        <taxon>Thermodesulfobacteriota</taxon>
        <taxon>Desulfobacteria</taxon>
        <taxon>Desulfobacterales</taxon>
        <taxon>Desulfobacteriaceae</taxon>
        <taxon>Desulfobacterium</taxon>
        <taxon>environmental samples</taxon>
    </lineage>
</organism>
<name>A0A445MSM7_9BACT</name>
<proteinExistence type="predicted"/>
<dbReference type="SMART" id="SM01234">
    <property type="entry name" value="Haemolytic"/>
    <property type="match status" value="1"/>
</dbReference>
<gene>
    <name evidence="1" type="ORF">PITCH_A1380014</name>
</gene>
<dbReference type="Pfam" id="PF01809">
    <property type="entry name" value="YidD"/>
    <property type="match status" value="1"/>
</dbReference>